<dbReference type="PANTHER" id="PTHR10956">
    <property type="entry name" value="60S RIBOSOMAL PROTEIN L31"/>
    <property type="match status" value="1"/>
</dbReference>
<dbReference type="EMBL" id="VJMH01005221">
    <property type="protein sequence ID" value="KAF0698769.1"/>
    <property type="molecule type" value="Genomic_DNA"/>
</dbReference>
<evidence type="ECO:0000256" key="1">
    <source>
        <dbReference type="ARBA" id="ARBA00010808"/>
    </source>
</evidence>
<name>A0A485KQV6_9STRA</name>
<dbReference type="SUPFAM" id="SSF54575">
    <property type="entry name" value="Ribosomal protein L31e"/>
    <property type="match status" value="1"/>
</dbReference>
<dbReference type="Proteomes" id="UP000332933">
    <property type="component" value="Unassembled WGS sequence"/>
</dbReference>
<dbReference type="FunFam" id="3.10.440.10:FF:000001">
    <property type="entry name" value="60S ribosomal protein L31"/>
    <property type="match status" value="1"/>
</dbReference>
<organism evidence="5 6">
    <name type="scientific">Aphanomyces stellatus</name>
    <dbReference type="NCBI Taxonomy" id="120398"/>
    <lineage>
        <taxon>Eukaryota</taxon>
        <taxon>Sar</taxon>
        <taxon>Stramenopiles</taxon>
        <taxon>Oomycota</taxon>
        <taxon>Saprolegniomycetes</taxon>
        <taxon>Saprolegniales</taxon>
        <taxon>Verrucalvaceae</taxon>
        <taxon>Aphanomyces</taxon>
    </lineage>
</organism>
<evidence type="ECO:0000256" key="2">
    <source>
        <dbReference type="ARBA" id="ARBA00022980"/>
    </source>
</evidence>
<accession>A0A485KQV6</accession>
<dbReference type="AlphaFoldDB" id="A0A485KQV6"/>
<keyword evidence="2" id="KW-0689">Ribosomal protein</keyword>
<reference evidence="4" key="2">
    <citation type="submission" date="2019-06" db="EMBL/GenBank/DDBJ databases">
        <title>Genomics analysis of Aphanomyces spp. identifies a new class of oomycete effector associated with host adaptation.</title>
        <authorList>
            <person name="Gaulin E."/>
        </authorList>
    </citation>
    <scope>NUCLEOTIDE SEQUENCE</scope>
    <source>
        <strain evidence="4">CBS 578.67</strain>
    </source>
</reference>
<dbReference type="InterPro" id="IPR000054">
    <property type="entry name" value="Ribosomal_eL31"/>
</dbReference>
<evidence type="ECO:0000313" key="6">
    <source>
        <dbReference type="Proteomes" id="UP000332933"/>
    </source>
</evidence>
<dbReference type="GO" id="GO:0022625">
    <property type="term" value="C:cytosolic large ribosomal subunit"/>
    <property type="evidence" value="ECO:0007669"/>
    <property type="project" value="TreeGrafter"/>
</dbReference>
<dbReference type="InterPro" id="IPR020052">
    <property type="entry name" value="Ribosomal_eL31_CS"/>
</dbReference>
<keyword evidence="3" id="KW-0687">Ribonucleoprotein</keyword>
<evidence type="ECO:0000256" key="3">
    <source>
        <dbReference type="ARBA" id="ARBA00023274"/>
    </source>
</evidence>
<dbReference type="GO" id="GO:0003735">
    <property type="term" value="F:structural constituent of ribosome"/>
    <property type="evidence" value="ECO:0007669"/>
    <property type="project" value="InterPro"/>
</dbReference>
<evidence type="ECO:0000313" key="4">
    <source>
        <dbReference type="EMBL" id="KAF0698769.1"/>
    </source>
</evidence>
<sequence>MSSPATTPSTSTSVCTERILFDDLHVCMLPQIISSVAPTLETSLTFLSTFKKKAPKAVREIKKFAQKAMGTADVRIDAKLNKFVWSQGVRNIPYRVRVRLSRKRNEDEDAKEKLYTLVQHVQVSTYKNLGTENVEE</sequence>
<reference evidence="5 6" key="1">
    <citation type="submission" date="2019-03" db="EMBL/GenBank/DDBJ databases">
        <authorList>
            <person name="Gaulin E."/>
            <person name="Dumas B."/>
        </authorList>
    </citation>
    <scope>NUCLEOTIDE SEQUENCE [LARGE SCALE GENOMIC DNA]</scope>
    <source>
        <strain evidence="5">CBS 568.67</strain>
    </source>
</reference>
<proteinExistence type="inferred from homology"/>
<keyword evidence="6" id="KW-1185">Reference proteome</keyword>
<dbReference type="EMBL" id="CAADRA010005242">
    <property type="protein sequence ID" value="VFT87499.1"/>
    <property type="molecule type" value="Genomic_DNA"/>
</dbReference>
<gene>
    <name evidence="5" type="primary">Aste57867_10627</name>
    <name evidence="4" type="ORF">As57867_010587</name>
    <name evidence="5" type="ORF">ASTE57867_10627</name>
</gene>
<protein>
    <submittedName>
        <fullName evidence="5">Aste57867_10627 protein</fullName>
    </submittedName>
</protein>
<evidence type="ECO:0000313" key="5">
    <source>
        <dbReference type="EMBL" id="VFT87499.1"/>
    </source>
</evidence>
<dbReference type="PROSITE" id="PS01144">
    <property type="entry name" value="RIBOSOMAL_L31E"/>
    <property type="match status" value="1"/>
</dbReference>
<dbReference type="CDD" id="cd00463">
    <property type="entry name" value="Ribosomal_L31e"/>
    <property type="match status" value="1"/>
</dbReference>
<dbReference type="PANTHER" id="PTHR10956:SF0">
    <property type="entry name" value="60S RIBOSOMAL PROTEIN L31"/>
    <property type="match status" value="1"/>
</dbReference>
<dbReference type="GO" id="GO:0002181">
    <property type="term" value="P:cytoplasmic translation"/>
    <property type="evidence" value="ECO:0007669"/>
    <property type="project" value="TreeGrafter"/>
</dbReference>
<dbReference type="Pfam" id="PF01198">
    <property type="entry name" value="Ribosomal_L31e"/>
    <property type="match status" value="1"/>
</dbReference>
<dbReference type="InterPro" id="IPR023621">
    <property type="entry name" value="Ribosomal_eL31_dom_sf"/>
</dbReference>
<comment type="similarity">
    <text evidence="1">Belongs to the eukaryotic ribosomal protein eL31 family.</text>
</comment>
<dbReference type="OrthoDB" id="9739313at2759"/>
<dbReference type="SMART" id="SM01380">
    <property type="entry name" value="Ribosomal_L31e"/>
    <property type="match status" value="1"/>
</dbReference>
<dbReference type="Gene3D" id="3.10.440.10">
    <property type="match status" value="1"/>
</dbReference>